<name>A0A4Y2JRR2_ARAVE</name>
<comment type="caution">
    <text evidence="1">The sequence shown here is derived from an EMBL/GenBank/DDBJ whole genome shotgun (WGS) entry which is preliminary data.</text>
</comment>
<dbReference type="EMBL" id="BGPR01003792">
    <property type="protein sequence ID" value="GBM92475.1"/>
    <property type="molecule type" value="Genomic_DNA"/>
</dbReference>
<proteinExistence type="predicted"/>
<dbReference type="AlphaFoldDB" id="A0A4Y2JRR2"/>
<organism evidence="1 2">
    <name type="scientific">Araneus ventricosus</name>
    <name type="common">Orbweaver spider</name>
    <name type="synonym">Epeira ventricosa</name>
    <dbReference type="NCBI Taxonomy" id="182803"/>
    <lineage>
        <taxon>Eukaryota</taxon>
        <taxon>Metazoa</taxon>
        <taxon>Ecdysozoa</taxon>
        <taxon>Arthropoda</taxon>
        <taxon>Chelicerata</taxon>
        <taxon>Arachnida</taxon>
        <taxon>Araneae</taxon>
        <taxon>Araneomorphae</taxon>
        <taxon>Entelegynae</taxon>
        <taxon>Araneoidea</taxon>
        <taxon>Araneidae</taxon>
        <taxon>Araneus</taxon>
    </lineage>
</organism>
<reference evidence="1 2" key="1">
    <citation type="journal article" date="2019" name="Sci. Rep.">
        <title>Orb-weaving spider Araneus ventricosus genome elucidates the spidroin gene catalogue.</title>
        <authorList>
            <person name="Kono N."/>
            <person name="Nakamura H."/>
            <person name="Ohtoshi R."/>
            <person name="Moran D.A.P."/>
            <person name="Shinohara A."/>
            <person name="Yoshida Y."/>
            <person name="Fujiwara M."/>
            <person name="Mori M."/>
            <person name="Tomita M."/>
            <person name="Arakawa K."/>
        </authorList>
    </citation>
    <scope>NUCLEOTIDE SEQUENCE [LARGE SCALE GENOMIC DNA]</scope>
</reference>
<dbReference type="Proteomes" id="UP000499080">
    <property type="component" value="Unassembled WGS sequence"/>
</dbReference>
<sequence length="98" mass="11250">MAAFSQMLDNMHSRDCHAKPQSLNWTPLEKNCCVLKIDFRPNEIAPQSIFDSAIRLSRQLTAALMALPGIGPLRQRHHLIRNNTSYFVNVCFDIPRRT</sequence>
<evidence type="ECO:0000313" key="1">
    <source>
        <dbReference type="EMBL" id="GBM92475.1"/>
    </source>
</evidence>
<gene>
    <name evidence="1" type="ORF">AVEN_2112_1</name>
</gene>
<accession>A0A4Y2JRR2</accession>
<evidence type="ECO:0000313" key="2">
    <source>
        <dbReference type="Proteomes" id="UP000499080"/>
    </source>
</evidence>
<keyword evidence="2" id="KW-1185">Reference proteome</keyword>
<protein>
    <submittedName>
        <fullName evidence="1">Uncharacterized protein</fullName>
    </submittedName>
</protein>